<sequence>MIIICLTKKYQKTLKKLLKSDKLECIQIKFLFIQRYLAIMIFFMSL</sequence>
<gene>
    <name evidence="1" type="ORF">XBFM1_1910040</name>
</gene>
<accession>A0A077NQR7</accession>
<protein>
    <submittedName>
        <fullName evidence="1">Uncharacterized protein</fullName>
    </submittedName>
</protein>
<reference evidence="1" key="1">
    <citation type="submission" date="2013-07" db="EMBL/GenBank/DDBJ databases">
        <title>Sub-species coevolution in mutualistic symbiosis.</title>
        <authorList>
            <person name="Murfin K."/>
            <person name="Klassen J."/>
            <person name="Lee M."/>
            <person name="Forst S."/>
            <person name="Stock P."/>
            <person name="Goodrich-Blair H."/>
        </authorList>
    </citation>
    <scope>NUCLEOTIDE SEQUENCE [LARGE SCALE GENOMIC DNA]</scope>
    <source>
        <strain evidence="1">Feltiae Moldova</strain>
    </source>
</reference>
<proteinExistence type="predicted"/>
<dbReference type="AlphaFoldDB" id="A0A077NQR7"/>
<evidence type="ECO:0000313" key="1">
    <source>
        <dbReference type="EMBL" id="CDH00884.1"/>
    </source>
</evidence>
<organism evidence="1">
    <name type="scientific">Xenorhabdus bovienii str. feltiae Moldova</name>
    <dbReference type="NCBI Taxonomy" id="1398200"/>
    <lineage>
        <taxon>Bacteria</taxon>
        <taxon>Pseudomonadati</taxon>
        <taxon>Pseudomonadota</taxon>
        <taxon>Gammaproteobacteria</taxon>
        <taxon>Enterobacterales</taxon>
        <taxon>Morganellaceae</taxon>
        <taxon>Xenorhabdus</taxon>
    </lineage>
</organism>
<dbReference type="Proteomes" id="UP000028487">
    <property type="component" value="Unassembled WGS sequence"/>
</dbReference>
<dbReference type="HOGENOM" id="CLU_3190750_0_0_6"/>
<comment type="caution">
    <text evidence="1">The sequence shown here is derived from an EMBL/GenBank/DDBJ whole genome shotgun (WGS) entry which is preliminary data.</text>
</comment>
<name>A0A077NQR7_XENBV</name>
<dbReference type="EMBL" id="CBSV010000103">
    <property type="protein sequence ID" value="CDH00884.1"/>
    <property type="molecule type" value="Genomic_DNA"/>
</dbReference>